<dbReference type="InterPro" id="IPR013767">
    <property type="entry name" value="PAS_fold"/>
</dbReference>
<dbReference type="InterPro" id="IPR000700">
    <property type="entry name" value="PAS-assoc_C"/>
</dbReference>
<sequence>MTILGKHPEDTDTDTDTARQAADQGRSSGPALRRQAEDALRSRPGQSVEAIEALSSEAIELTLHELRVHQIELEIQNEELRRAQRELDSLRARYFDLYDLAPVGYCTVSERGLIIEANLAAATLLGASRSALIKQAISRFIVGADQDIFYLHRKRLLESGEPQVCELRMARRPDGAPFWARLQAVAARDVDGANALRIVISDISERKIAEAKIEALAFFDSLTHLPNRTLLHDRLQQAMTSGHRSGTFAALLFVDLDHFKALNDTEGHARGDQLLLTAAQRITASIRESDTAARLGGDEFVVLLGNLSGDRDAAAAETAIVGEKIRAALGEPYQLGELDYRSSASIGASLFRGHETSIDDLFKQADLAMYQVKKAGRNGVRFFAPAE</sequence>
<dbReference type="NCBIfam" id="TIGR00229">
    <property type="entry name" value="sensory_box"/>
    <property type="match status" value="1"/>
</dbReference>
<evidence type="ECO:0000313" key="5">
    <source>
        <dbReference type="EMBL" id="SBT08142.1"/>
    </source>
</evidence>
<dbReference type="PANTHER" id="PTHR46663">
    <property type="entry name" value="DIGUANYLATE CYCLASE DGCT-RELATED"/>
    <property type="match status" value="1"/>
</dbReference>
<evidence type="ECO:0000256" key="1">
    <source>
        <dbReference type="SAM" id="Coils"/>
    </source>
</evidence>
<dbReference type="Proteomes" id="UP000199169">
    <property type="component" value="Unassembled WGS sequence"/>
</dbReference>
<dbReference type="STRING" id="1860102.ACCAA_540003"/>
<dbReference type="InterPro" id="IPR029787">
    <property type="entry name" value="Nucleotide_cyclase"/>
</dbReference>
<name>A0A1A8XUB4_9PROT</name>
<evidence type="ECO:0000313" key="6">
    <source>
        <dbReference type="Proteomes" id="UP000199169"/>
    </source>
</evidence>
<dbReference type="SUPFAM" id="SSF55785">
    <property type="entry name" value="PYP-like sensor domain (PAS domain)"/>
    <property type="match status" value="1"/>
</dbReference>
<reference evidence="5 6" key="1">
    <citation type="submission" date="2016-06" db="EMBL/GenBank/DDBJ databases">
        <authorList>
            <person name="Kjaerup R.B."/>
            <person name="Dalgaard T.S."/>
            <person name="Juul-Madsen H.R."/>
        </authorList>
    </citation>
    <scope>NUCLEOTIDE SEQUENCE [LARGE SCALE GENOMIC DNA]</scope>
    <source>
        <strain evidence="5">3</strain>
    </source>
</reference>
<dbReference type="PANTHER" id="PTHR46663:SF3">
    <property type="entry name" value="SLL0267 PROTEIN"/>
    <property type="match status" value="1"/>
</dbReference>
<dbReference type="RefSeq" id="WP_186408093.1">
    <property type="nucleotide sequence ID" value="NZ_FLQX01000132.1"/>
</dbReference>
<dbReference type="SMART" id="SM00091">
    <property type="entry name" value="PAS"/>
    <property type="match status" value="1"/>
</dbReference>
<protein>
    <submittedName>
        <fullName evidence="5">Diguanylate cyclase/phosphodiesterase with PAS/PAC sensor(S)</fullName>
    </submittedName>
</protein>
<dbReference type="InterPro" id="IPR052163">
    <property type="entry name" value="DGC-Regulatory_Protein"/>
</dbReference>
<dbReference type="SMART" id="SM00267">
    <property type="entry name" value="GGDEF"/>
    <property type="match status" value="1"/>
</dbReference>
<evidence type="ECO:0000259" key="3">
    <source>
        <dbReference type="PROSITE" id="PS50113"/>
    </source>
</evidence>
<dbReference type="InterPro" id="IPR035965">
    <property type="entry name" value="PAS-like_dom_sf"/>
</dbReference>
<dbReference type="EMBL" id="FLQX01000132">
    <property type="protein sequence ID" value="SBT08142.1"/>
    <property type="molecule type" value="Genomic_DNA"/>
</dbReference>
<dbReference type="GO" id="GO:0006355">
    <property type="term" value="P:regulation of DNA-templated transcription"/>
    <property type="evidence" value="ECO:0007669"/>
    <property type="project" value="InterPro"/>
</dbReference>
<dbReference type="InterPro" id="IPR000160">
    <property type="entry name" value="GGDEF_dom"/>
</dbReference>
<dbReference type="Pfam" id="PF00990">
    <property type="entry name" value="GGDEF"/>
    <property type="match status" value="1"/>
</dbReference>
<keyword evidence="1" id="KW-0175">Coiled coil</keyword>
<feature type="compositionally biased region" description="Basic and acidic residues" evidence="2">
    <location>
        <begin position="1"/>
        <end position="10"/>
    </location>
</feature>
<dbReference type="CDD" id="cd00130">
    <property type="entry name" value="PAS"/>
    <property type="match status" value="1"/>
</dbReference>
<feature type="domain" description="PAC" evidence="3">
    <location>
        <begin position="163"/>
        <end position="215"/>
    </location>
</feature>
<feature type="domain" description="GGDEF" evidence="4">
    <location>
        <begin position="247"/>
        <end position="385"/>
    </location>
</feature>
<dbReference type="InterPro" id="IPR043128">
    <property type="entry name" value="Rev_trsase/Diguanyl_cyclase"/>
</dbReference>
<dbReference type="CDD" id="cd01949">
    <property type="entry name" value="GGDEF"/>
    <property type="match status" value="1"/>
</dbReference>
<dbReference type="PROSITE" id="PS50887">
    <property type="entry name" value="GGDEF"/>
    <property type="match status" value="1"/>
</dbReference>
<dbReference type="AlphaFoldDB" id="A0A1A8XUB4"/>
<dbReference type="Gene3D" id="3.30.450.20">
    <property type="entry name" value="PAS domain"/>
    <property type="match status" value="1"/>
</dbReference>
<dbReference type="SUPFAM" id="SSF55073">
    <property type="entry name" value="Nucleotide cyclase"/>
    <property type="match status" value="1"/>
</dbReference>
<organism evidence="5 6">
    <name type="scientific">Candidatus Accumulibacter aalborgensis</name>
    <dbReference type="NCBI Taxonomy" id="1860102"/>
    <lineage>
        <taxon>Bacteria</taxon>
        <taxon>Pseudomonadati</taxon>
        <taxon>Pseudomonadota</taxon>
        <taxon>Betaproteobacteria</taxon>
        <taxon>Candidatus Accumulibacter</taxon>
    </lineage>
</organism>
<feature type="region of interest" description="Disordered" evidence="2">
    <location>
        <begin position="1"/>
        <end position="44"/>
    </location>
</feature>
<gene>
    <name evidence="5" type="ORF">ACCAA_540003</name>
</gene>
<keyword evidence="6" id="KW-1185">Reference proteome</keyword>
<dbReference type="NCBIfam" id="TIGR00254">
    <property type="entry name" value="GGDEF"/>
    <property type="match status" value="1"/>
</dbReference>
<accession>A0A1A8XUB4</accession>
<dbReference type="InterPro" id="IPR000014">
    <property type="entry name" value="PAS"/>
</dbReference>
<dbReference type="Pfam" id="PF00989">
    <property type="entry name" value="PAS"/>
    <property type="match status" value="1"/>
</dbReference>
<dbReference type="PROSITE" id="PS50113">
    <property type="entry name" value="PAC"/>
    <property type="match status" value="1"/>
</dbReference>
<evidence type="ECO:0000259" key="4">
    <source>
        <dbReference type="PROSITE" id="PS50887"/>
    </source>
</evidence>
<feature type="coiled-coil region" evidence="1">
    <location>
        <begin position="63"/>
        <end position="100"/>
    </location>
</feature>
<proteinExistence type="predicted"/>
<evidence type="ECO:0000256" key="2">
    <source>
        <dbReference type="SAM" id="MobiDB-lite"/>
    </source>
</evidence>
<dbReference type="Gene3D" id="3.30.70.270">
    <property type="match status" value="1"/>
</dbReference>